<sequence length="260" mass="28868">MARNSSGHTPLALALQQHHLETADLIADTCTKDQLETLFGSDAYSGQSIFSDLVADWLRHRGPGHIMSVEWLRGHGGEQLYGAQGTPVWLAMYGLTRPLSLSDQIWDRALLSSLLHYMVGNGHIESVKLLRERNFDMAVSTTPDGADDGLKIGFRFVQKVTALDFVEVGLYLIHSSESPYGSFHFPGLISQGGPVHREKWVQDLEGIRNLLVDARCERTEMADEMNLSHDEYQSFIGTLQPFSDEEIPFVGVKGLGGNVR</sequence>
<dbReference type="Gene3D" id="1.25.40.20">
    <property type="entry name" value="Ankyrin repeat-containing domain"/>
    <property type="match status" value="1"/>
</dbReference>
<name>A0A9N9YG93_9HYPO</name>
<dbReference type="Proteomes" id="UP000696573">
    <property type="component" value="Unassembled WGS sequence"/>
</dbReference>
<evidence type="ECO:0000313" key="1">
    <source>
        <dbReference type="EMBL" id="CAH0022537.1"/>
    </source>
</evidence>
<dbReference type="SUPFAM" id="SSF48403">
    <property type="entry name" value="Ankyrin repeat"/>
    <property type="match status" value="1"/>
</dbReference>
<dbReference type="OrthoDB" id="4062651at2759"/>
<proteinExistence type="predicted"/>
<dbReference type="InterPro" id="IPR036770">
    <property type="entry name" value="Ankyrin_rpt-contain_sf"/>
</dbReference>
<evidence type="ECO:0000313" key="2">
    <source>
        <dbReference type="Proteomes" id="UP000696573"/>
    </source>
</evidence>
<dbReference type="AlphaFoldDB" id="A0A9N9YG93"/>
<protein>
    <submittedName>
        <fullName evidence="1">Uncharacterized protein</fullName>
    </submittedName>
</protein>
<accession>A0A9N9YG93</accession>
<dbReference type="EMBL" id="CABFNQ020000679">
    <property type="protein sequence ID" value="CAH0022537.1"/>
    <property type="molecule type" value="Genomic_DNA"/>
</dbReference>
<organism evidence="1 2">
    <name type="scientific">Clonostachys rhizophaga</name>
    <dbReference type="NCBI Taxonomy" id="160324"/>
    <lineage>
        <taxon>Eukaryota</taxon>
        <taxon>Fungi</taxon>
        <taxon>Dikarya</taxon>
        <taxon>Ascomycota</taxon>
        <taxon>Pezizomycotina</taxon>
        <taxon>Sordariomycetes</taxon>
        <taxon>Hypocreomycetidae</taxon>
        <taxon>Hypocreales</taxon>
        <taxon>Bionectriaceae</taxon>
        <taxon>Clonostachys</taxon>
    </lineage>
</organism>
<keyword evidence="2" id="KW-1185">Reference proteome</keyword>
<reference evidence="1" key="1">
    <citation type="submission" date="2021-10" db="EMBL/GenBank/DDBJ databases">
        <authorList>
            <person name="Piombo E."/>
        </authorList>
    </citation>
    <scope>NUCLEOTIDE SEQUENCE</scope>
</reference>
<gene>
    <name evidence="1" type="ORF">CRHIZ90672A_00016347</name>
</gene>
<comment type="caution">
    <text evidence="1">The sequence shown here is derived from an EMBL/GenBank/DDBJ whole genome shotgun (WGS) entry which is preliminary data.</text>
</comment>